<comment type="caution">
    <text evidence="1">The sequence shown here is derived from an EMBL/GenBank/DDBJ whole genome shotgun (WGS) entry which is preliminary data.</text>
</comment>
<dbReference type="AlphaFoldDB" id="A0A099NRF8"/>
<reference evidence="2" key="1">
    <citation type="journal article" date="2014" name="Microb. Cell Fact.">
        <title>Exploiting Issatchenkia orientalis SD108 for succinic acid production.</title>
        <authorList>
            <person name="Xiao H."/>
            <person name="Shao Z."/>
            <person name="Jiang Y."/>
            <person name="Dole S."/>
            <person name="Zhao H."/>
        </authorList>
    </citation>
    <scope>NUCLEOTIDE SEQUENCE [LARGE SCALE GENOMIC DNA]</scope>
    <source>
        <strain evidence="2">SD108</strain>
    </source>
</reference>
<dbReference type="EMBL" id="JQFK01001420">
    <property type="protein sequence ID" value="KGK34654.1"/>
    <property type="molecule type" value="Genomic_DNA"/>
</dbReference>
<sequence>MTTIKVNAILNIVDFVIY</sequence>
<accession>A0A099NRF8</accession>
<evidence type="ECO:0000313" key="2">
    <source>
        <dbReference type="Proteomes" id="UP000029867"/>
    </source>
</evidence>
<gene>
    <name evidence="1" type="ORF">JL09_g6197</name>
</gene>
<evidence type="ECO:0000313" key="1">
    <source>
        <dbReference type="EMBL" id="KGK34654.1"/>
    </source>
</evidence>
<dbReference type="Proteomes" id="UP000029867">
    <property type="component" value="Unassembled WGS sequence"/>
</dbReference>
<protein>
    <submittedName>
        <fullName evidence="1">Uncharacterized protein</fullName>
    </submittedName>
</protein>
<name>A0A099NRF8_PICKU</name>
<organism evidence="1 2">
    <name type="scientific">Pichia kudriavzevii</name>
    <name type="common">Yeast</name>
    <name type="synonym">Issatchenkia orientalis</name>
    <dbReference type="NCBI Taxonomy" id="4909"/>
    <lineage>
        <taxon>Eukaryota</taxon>
        <taxon>Fungi</taxon>
        <taxon>Dikarya</taxon>
        <taxon>Ascomycota</taxon>
        <taxon>Saccharomycotina</taxon>
        <taxon>Pichiomycetes</taxon>
        <taxon>Pichiales</taxon>
        <taxon>Pichiaceae</taxon>
        <taxon>Pichia</taxon>
    </lineage>
</organism>
<proteinExistence type="predicted"/>
<dbReference type="HOGENOM" id="CLU_3430990_0_0_1"/>